<gene>
    <name evidence="1" type="ORF">QG37_07156</name>
</gene>
<reference evidence="2" key="1">
    <citation type="journal article" date="2015" name="BMC Genomics">
        <title>Draft genome of a commonly misdiagnosed multidrug resistant pathogen Candida auris.</title>
        <authorList>
            <person name="Chatterjee S."/>
            <person name="Alampalli S.V."/>
            <person name="Nageshan R.K."/>
            <person name="Chettiar S.T."/>
            <person name="Joshi S."/>
            <person name="Tatu U.S."/>
        </authorList>
    </citation>
    <scope>NUCLEOTIDE SEQUENCE [LARGE SCALE GENOMIC DNA]</scope>
    <source>
        <strain evidence="2">6684</strain>
    </source>
</reference>
<name>A0A0L0NQV9_CANAR</name>
<dbReference type="VEuPathDB" id="FungiDB:QG37_07156"/>
<proteinExistence type="predicted"/>
<dbReference type="Proteomes" id="UP000037122">
    <property type="component" value="Unassembled WGS sequence"/>
</dbReference>
<evidence type="ECO:0000313" key="2">
    <source>
        <dbReference type="Proteomes" id="UP000037122"/>
    </source>
</evidence>
<dbReference type="AlphaFoldDB" id="A0A0L0NQV9"/>
<protein>
    <submittedName>
        <fullName evidence="1">Uncharacterized protein</fullName>
    </submittedName>
</protein>
<comment type="caution">
    <text evidence="1">The sequence shown here is derived from an EMBL/GenBank/DDBJ whole genome shotgun (WGS) entry which is preliminary data.</text>
</comment>
<evidence type="ECO:0000313" key="1">
    <source>
        <dbReference type="EMBL" id="KND96542.1"/>
    </source>
</evidence>
<organism evidence="1 2">
    <name type="scientific">Candidozyma auris</name>
    <name type="common">Yeast</name>
    <name type="synonym">Candida auris</name>
    <dbReference type="NCBI Taxonomy" id="498019"/>
    <lineage>
        <taxon>Eukaryota</taxon>
        <taxon>Fungi</taxon>
        <taxon>Dikarya</taxon>
        <taxon>Ascomycota</taxon>
        <taxon>Saccharomycotina</taxon>
        <taxon>Pichiomycetes</taxon>
        <taxon>Metschnikowiaceae</taxon>
        <taxon>Candidozyma</taxon>
    </lineage>
</organism>
<accession>A0A0L0NQV9</accession>
<sequence>MTGALDFFSYVKKIGDDSKRQIIQKKKEFSDFNEMSLANRIDWSSWNLRYYRSVQSFFSS</sequence>
<dbReference type="EMBL" id="LGST01000054">
    <property type="protein sequence ID" value="KND96542.1"/>
    <property type="molecule type" value="Genomic_DNA"/>
</dbReference>